<dbReference type="GO" id="GO:0004252">
    <property type="term" value="F:serine-type endopeptidase activity"/>
    <property type="evidence" value="ECO:0007669"/>
    <property type="project" value="InterPro"/>
</dbReference>
<dbReference type="InterPro" id="IPR041051">
    <property type="entry name" value="PCSK9_C3"/>
</dbReference>
<feature type="transmembrane region" description="Helical" evidence="7">
    <location>
        <begin position="55"/>
        <end position="76"/>
    </location>
</feature>
<dbReference type="FunCoup" id="A0A1S3GUA7">
    <property type="interactions" value="31"/>
</dbReference>
<evidence type="ECO:0000256" key="1">
    <source>
        <dbReference type="ARBA" id="ARBA00011073"/>
    </source>
</evidence>
<name>A0A1S3GUA7_DIPOR</name>
<keyword evidence="11" id="KW-1185">Reference proteome</keyword>
<evidence type="ECO:0000259" key="8">
    <source>
        <dbReference type="Pfam" id="PF00082"/>
    </source>
</evidence>
<dbReference type="InterPro" id="IPR015500">
    <property type="entry name" value="Peptidase_S8_subtilisin-rel"/>
</dbReference>
<feature type="domain" description="Proprotein convertase subtilisin/kexin type 9 C-terminal" evidence="9">
    <location>
        <begin position="666"/>
        <end position="744"/>
    </location>
</feature>
<accession>A0A1S3GUA7</accession>
<evidence type="ECO:0000256" key="5">
    <source>
        <dbReference type="PROSITE-ProRule" id="PRU01240"/>
    </source>
</evidence>
<dbReference type="Gene3D" id="3.40.50.200">
    <property type="entry name" value="Peptidase S8/S53 domain"/>
    <property type="match status" value="1"/>
</dbReference>
<dbReference type="SUPFAM" id="SSF52743">
    <property type="entry name" value="Subtilisin-like"/>
    <property type="match status" value="1"/>
</dbReference>
<feature type="compositionally biased region" description="Basic and acidic residues" evidence="6">
    <location>
        <begin position="188"/>
        <end position="197"/>
    </location>
</feature>
<dbReference type="InterPro" id="IPR036852">
    <property type="entry name" value="Peptidase_S8/S53_dom_sf"/>
</dbReference>
<evidence type="ECO:0000313" key="11">
    <source>
        <dbReference type="Proteomes" id="UP000081671"/>
    </source>
</evidence>
<organism evidence="11 12">
    <name type="scientific">Dipodomys ordii</name>
    <name type="common">Ord's kangaroo rat</name>
    <dbReference type="NCBI Taxonomy" id="10020"/>
    <lineage>
        <taxon>Eukaryota</taxon>
        <taxon>Metazoa</taxon>
        <taxon>Chordata</taxon>
        <taxon>Craniata</taxon>
        <taxon>Vertebrata</taxon>
        <taxon>Euteleostomi</taxon>
        <taxon>Mammalia</taxon>
        <taxon>Eutheria</taxon>
        <taxon>Euarchontoglires</taxon>
        <taxon>Glires</taxon>
        <taxon>Rodentia</taxon>
        <taxon>Castorimorpha</taxon>
        <taxon>Heteromyidae</taxon>
        <taxon>Dipodomyinae</taxon>
        <taxon>Dipodomys</taxon>
    </lineage>
</organism>
<keyword evidence="3" id="KW-0378">Hydrolase</keyword>
<keyword evidence="2" id="KW-0645">Protease</keyword>
<feature type="region of interest" description="Disordered" evidence="6">
    <location>
        <begin position="79"/>
        <end position="107"/>
    </location>
</feature>
<dbReference type="PROSITE" id="PS51892">
    <property type="entry name" value="SUBTILASE"/>
    <property type="match status" value="1"/>
</dbReference>
<feature type="compositionally biased region" description="Acidic residues" evidence="6">
    <location>
        <begin position="95"/>
        <end position="107"/>
    </location>
</feature>
<dbReference type="Pfam" id="PF15462">
    <property type="entry name" value="Barttin"/>
    <property type="match status" value="1"/>
</dbReference>
<dbReference type="Proteomes" id="UP000081671">
    <property type="component" value="Unplaced"/>
</dbReference>
<dbReference type="KEGG" id="dord:106001851"/>
<keyword evidence="7" id="KW-0472">Membrane</keyword>
<dbReference type="InterPro" id="IPR041254">
    <property type="entry name" value="PCSK9_C1"/>
</dbReference>
<dbReference type="OrthoDB" id="206201at2759"/>
<dbReference type="FunFam" id="3.40.50.200:FF:000016">
    <property type="entry name" value="Proprotein convertase subtilisin/kexin type 9"/>
    <property type="match status" value="1"/>
</dbReference>
<evidence type="ECO:0000259" key="10">
    <source>
        <dbReference type="Pfam" id="PF18463"/>
    </source>
</evidence>
<dbReference type="InterPro" id="IPR000209">
    <property type="entry name" value="Peptidase_S8/S53_dom"/>
</dbReference>
<dbReference type="Pfam" id="PF18459">
    <property type="entry name" value="PCSK9_C1"/>
    <property type="match status" value="1"/>
</dbReference>
<comment type="similarity">
    <text evidence="1 5">Belongs to the peptidase S8 family.</text>
</comment>
<dbReference type="InterPro" id="IPR050131">
    <property type="entry name" value="Peptidase_S8_subtilisin-like"/>
</dbReference>
<dbReference type="AlphaFoldDB" id="A0A1S3GUA7"/>
<feature type="compositionally biased region" description="Acidic residues" evidence="6">
    <location>
        <begin position="200"/>
        <end position="211"/>
    </location>
</feature>
<protein>
    <submittedName>
        <fullName evidence="12">Proprotein convertase subtilisin/kexin type 9-like</fullName>
    </submittedName>
</protein>
<dbReference type="GO" id="GO:0006508">
    <property type="term" value="P:proteolysis"/>
    <property type="evidence" value="ECO:0007669"/>
    <property type="project" value="UniProtKB-KW"/>
</dbReference>
<reference evidence="12" key="1">
    <citation type="submission" date="2025-08" db="UniProtKB">
        <authorList>
            <consortium name="RefSeq"/>
        </authorList>
    </citation>
    <scope>IDENTIFICATION</scope>
    <source>
        <tissue evidence="12">Kidney</tissue>
    </source>
</reference>
<dbReference type="InParanoid" id="A0A1S3GUA7"/>
<evidence type="ECO:0000259" key="9">
    <source>
        <dbReference type="Pfam" id="PF18459"/>
    </source>
</evidence>
<dbReference type="GO" id="GO:0006821">
    <property type="term" value="P:chloride transport"/>
    <property type="evidence" value="ECO:0007669"/>
    <property type="project" value="InterPro"/>
</dbReference>
<dbReference type="Pfam" id="PF00082">
    <property type="entry name" value="Peptidase_S8"/>
    <property type="match status" value="1"/>
</dbReference>
<proteinExistence type="inferred from homology"/>
<dbReference type="Pfam" id="PF18463">
    <property type="entry name" value="PCSK9_C3"/>
    <property type="match status" value="1"/>
</dbReference>
<evidence type="ECO:0000256" key="2">
    <source>
        <dbReference type="ARBA" id="ARBA00022670"/>
    </source>
</evidence>
<feature type="domain" description="Peptidase S8/S53" evidence="8">
    <location>
        <begin position="396"/>
        <end position="635"/>
    </location>
</feature>
<dbReference type="GeneID" id="106001851"/>
<dbReference type="Gene3D" id="3.30.70.80">
    <property type="entry name" value="Peptidase S8 propeptide/proteinase inhibitor I9"/>
    <property type="match status" value="1"/>
</dbReference>
<keyword evidence="7" id="KW-0812">Transmembrane</keyword>
<gene>
    <name evidence="12" type="primary">LOC106001851</name>
</gene>
<dbReference type="InterPro" id="IPR029181">
    <property type="entry name" value="Barttin"/>
</dbReference>
<dbReference type="PANTHER" id="PTHR43806:SF60">
    <property type="entry name" value="PROPROTEIN CONVERTASE SUBTILISIN_KEXIN TYPE 9"/>
    <property type="match status" value="1"/>
</dbReference>
<keyword evidence="4" id="KW-0720">Serine protease</keyword>
<sequence>MRNGMRAELVGGDVESVPAALEQGEEEGLEGRAASEAPTPCSCLLCQSPGPQQLVVMKAIIVMVVALVFSIAVGSFTERDDGGYDGDDNGGLGDYEGDGDNSDDDDDNIRTLEEVAYDQRLPNFSHIHMKVRGYSENPHLLLTPELKSGASGGGEGGYHDTQTWVEPAVVVHRSLDQKEQEGTQPSLKAKEKRKDSADTSPDEPEEEEEDLYYGLPDIREDPLPDKEMGFELLKILLSGRDLHFSRLVLVLWSVSPMGSDGCGWPQWPLLSLLLLLLLSPVKVEVQKEWDESGAQDHLDRLKEGLKLARPWEIHGWPSSIIYRRSESAWKVPNTYLVVFKESQRQQMESIVNRLQSQSSSQGLMFEVLHVFKDLFPGILMKSHNLGPRDLDNPVEVYLLGTSIQPNHLEIKGRINISNFERVPDEEWQSTSAPRTQGNCEGNGTYLAALVNGQSVGVAKDINIHSLRVLNCQGKGTVSGILMGLEFLWKKLVSNPSKRMVVLLPLVSGYSQSINNACKSLARAGAVLVAAAGNFQSNACAYSPASSPEVITVGAVDSQIQPLIQGTLGTNYGSCVDIFAPGKNIVSASKDCNVCYVTQSGTSQAAAHVAGIAALMLTAQPNLTVAELRQRLIHYSIRNAINDSWFPEEERFKTPNLLAALPPRTQETGEQLFCRTVWSAPWNITLADTAVAECDPEEELLGCSSFSESGNRQGERVGILGKRRVCLAFGDRQVSAVARCCLLRRANCRVYTAPPALVGLNTYTHCLDPDQVLTGRGPARVTVSCDAGWTLTSCSAHPETSVTLGAFPVDNTCVVRHQNTDERGMASKEFIVVTAICCRIQLSGQP</sequence>
<evidence type="ECO:0000256" key="3">
    <source>
        <dbReference type="ARBA" id="ARBA00022801"/>
    </source>
</evidence>
<dbReference type="RefSeq" id="XP_012892265.1">
    <property type="nucleotide sequence ID" value="XM_013036811.1"/>
</dbReference>
<feature type="region of interest" description="Disordered" evidence="6">
    <location>
        <begin position="175"/>
        <end position="217"/>
    </location>
</feature>
<dbReference type="PANTHER" id="PTHR43806">
    <property type="entry name" value="PEPTIDASE S8"/>
    <property type="match status" value="1"/>
</dbReference>
<evidence type="ECO:0000313" key="12">
    <source>
        <dbReference type="RefSeq" id="XP_012892265.1"/>
    </source>
</evidence>
<comment type="caution">
    <text evidence="5">Lacks conserved residue(s) required for the propagation of feature annotation.</text>
</comment>
<evidence type="ECO:0000256" key="4">
    <source>
        <dbReference type="ARBA" id="ARBA00022825"/>
    </source>
</evidence>
<dbReference type="Gene3D" id="2.60.120.690">
    <property type="entry name" value="Proprotein convertase subtilisin/kexin type 9"/>
    <property type="match status" value="2"/>
</dbReference>
<evidence type="ECO:0000256" key="7">
    <source>
        <dbReference type="SAM" id="Phobius"/>
    </source>
</evidence>
<keyword evidence="7" id="KW-1133">Transmembrane helix</keyword>
<feature type="domain" description="Proprotein convertase subtilisin/kexin type 9 C-terminal" evidence="10">
    <location>
        <begin position="779"/>
        <end position="839"/>
    </location>
</feature>
<dbReference type="InterPro" id="IPR037045">
    <property type="entry name" value="S8pro/Inhibitor_I9_sf"/>
</dbReference>
<dbReference type="PRINTS" id="PR00723">
    <property type="entry name" value="SUBTILISIN"/>
</dbReference>
<evidence type="ECO:0000256" key="6">
    <source>
        <dbReference type="SAM" id="MobiDB-lite"/>
    </source>
</evidence>
<dbReference type="GO" id="GO:0005615">
    <property type="term" value="C:extracellular space"/>
    <property type="evidence" value="ECO:0007669"/>
    <property type="project" value="TreeGrafter"/>
</dbReference>